<evidence type="ECO:0000256" key="4">
    <source>
        <dbReference type="ARBA" id="ARBA00004868"/>
    </source>
</evidence>
<proteinExistence type="inferred from homology"/>
<evidence type="ECO:0000256" key="5">
    <source>
        <dbReference type="ARBA" id="ARBA00005165"/>
    </source>
</evidence>
<organism evidence="19 20">
    <name type="scientific">Letharia columbiana</name>
    <dbReference type="NCBI Taxonomy" id="112416"/>
    <lineage>
        <taxon>Eukaryota</taxon>
        <taxon>Fungi</taxon>
        <taxon>Dikarya</taxon>
        <taxon>Ascomycota</taxon>
        <taxon>Pezizomycotina</taxon>
        <taxon>Lecanoromycetes</taxon>
        <taxon>OSLEUM clade</taxon>
        <taxon>Lecanoromycetidae</taxon>
        <taxon>Lecanorales</taxon>
        <taxon>Lecanorineae</taxon>
        <taxon>Parmeliaceae</taxon>
        <taxon>Letharia</taxon>
    </lineage>
</organism>
<dbReference type="RefSeq" id="XP_037164011.1">
    <property type="nucleotide sequence ID" value="XM_037309150.1"/>
</dbReference>
<dbReference type="GeneID" id="59288903"/>
<gene>
    <name evidence="19" type="ORF">HO173_007246</name>
</gene>
<dbReference type="InterPro" id="IPR036206">
    <property type="entry name" value="ThiamineP_synth_sf"/>
</dbReference>
<dbReference type="InterPro" id="IPR034291">
    <property type="entry name" value="TMP_synthase"/>
</dbReference>
<protein>
    <recommendedName>
        <fullName evidence="18">Thiamine phosphate synthase/TenI domain-containing protein</fullName>
    </recommendedName>
</protein>
<reference evidence="19 20" key="1">
    <citation type="journal article" date="2020" name="Genomics">
        <title>Complete, high-quality genomes from long-read metagenomic sequencing of two wolf lichen thalli reveals enigmatic genome architecture.</title>
        <authorList>
            <person name="McKenzie S.K."/>
            <person name="Walston R.F."/>
            <person name="Allen J.L."/>
        </authorList>
    </citation>
    <scope>NUCLEOTIDE SEQUENCE [LARGE SCALE GENOMIC DNA]</scope>
    <source>
        <strain evidence="19">WasteWater2</strain>
    </source>
</reference>
<dbReference type="GO" id="GO:0004417">
    <property type="term" value="F:hydroxyethylthiazole kinase activity"/>
    <property type="evidence" value="ECO:0007669"/>
    <property type="project" value="UniProtKB-EC"/>
</dbReference>
<comment type="pathway">
    <text evidence="5">Cofactor biosynthesis; thiamine diphosphate biosynthesis; thiamine phosphate from 4-amino-2-methyl-5-diphosphomethylpyrimidine and 4-methyl-5-(2-phosphoethyl)-thiazole: step 1/1.</text>
</comment>
<evidence type="ECO:0000256" key="3">
    <source>
        <dbReference type="ARBA" id="ARBA00003814"/>
    </source>
</evidence>
<dbReference type="Proteomes" id="UP000578531">
    <property type="component" value="Unassembled WGS sequence"/>
</dbReference>
<dbReference type="Pfam" id="PF02581">
    <property type="entry name" value="TMP-TENI"/>
    <property type="match status" value="1"/>
</dbReference>
<sequence>MFLLCSRVYLLDVNRLDMAIDYSLYLVTDSTQAILGDKDLASVVEAAVEGGVTVVQYRDKKSETADLIRMGKRLRAITKKHNVPLLINDDVGVAQAVGADGVHLGQEDMDLGTAQRILGPDAIIGVTANNLSEAVVAASGGASYLGIGTVYATPTKENTKSIIGTAGVKRILDRLSTMDMAISTVAIGGLNDSNVQRVMFQSKAPSKGLDGVAVVSAIIAAQDPKAAAAGLRSSIGKVPVSMSPNAGEHQNVETLLSQIPRIVKELGVKSPLCHNMTNLVVQNFAANVALCIGASPIMANYGEEAKDLAGLGGALVVNMGTVTPDGLTNYISAIRAYNEVEGPVLFDPVGAGATAVRRQSVKTLMSNGYFDLIKGNENEITTVLGESLVQQKGVDMGASTTDESAKAQLVKKLAARERNVVLMTGKTDYLSDGERTYAIKNGHDYLGNITGSGCTLGTTIAAFLAVHKGDKLLAALAGILMYEIAAEQAGEREDVKGPGTFVPAFLDQLYRIAQSASKDDSEWLRAANIEKFSV</sequence>
<keyword evidence="20" id="KW-1185">Reference proteome</keyword>
<dbReference type="CDD" id="cd00564">
    <property type="entry name" value="TMP_TenI"/>
    <property type="match status" value="1"/>
</dbReference>
<dbReference type="PRINTS" id="PR01099">
    <property type="entry name" value="HYETHTZKNASE"/>
</dbReference>
<comment type="catalytic activity">
    <reaction evidence="14">
        <text>2-(2-carboxy-4-methylthiazol-5-yl)ethyl phosphate + 4-amino-2-methyl-5-(diphosphooxymethyl)pyrimidine + 2 H(+) = thiamine phosphate + CO2 + diphosphate</text>
        <dbReference type="Rhea" id="RHEA:47848"/>
        <dbReference type="ChEBI" id="CHEBI:15378"/>
        <dbReference type="ChEBI" id="CHEBI:16526"/>
        <dbReference type="ChEBI" id="CHEBI:33019"/>
        <dbReference type="ChEBI" id="CHEBI:37575"/>
        <dbReference type="ChEBI" id="CHEBI:57841"/>
        <dbReference type="ChEBI" id="CHEBI:62890"/>
        <dbReference type="EC" id="2.5.1.3"/>
    </reaction>
</comment>
<evidence type="ECO:0000313" key="19">
    <source>
        <dbReference type="EMBL" id="KAF6234620.1"/>
    </source>
</evidence>
<dbReference type="GO" id="GO:0009228">
    <property type="term" value="P:thiamine biosynthetic process"/>
    <property type="evidence" value="ECO:0007669"/>
    <property type="project" value="UniProtKB-KW"/>
</dbReference>
<comment type="pathway">
    <text evidence="4">Cofactor biosynthesis; thiamine diphosphate biosynthesis; 4-methyl-5-(2-phosphoethyl)-thiazole from 5-(2-hydroxyethyl)-4-methylthiazole: step 1/1.</text>
</comment>
<dbReference type="HAMAP" id="MF_00228">
    <property type="entry name" value="Thz_kinase"/>
    <property type="match status" value="1"/>
</dbReference>
<comment type="cofactor">
    <cofactor evidence="2">
        <name>Mg(2+)</name>
        <dbReference type="ChEBI" id="CHEBI:18420"/>
    </cofactor>
</comment>
<keyword evidence="8" id="KW-0547">Nucleotide-binding</keyword>
<dbReference type="NCBIfam" id="NF006830">
    <property type="entry name" value="PRK09355.1"/>
    <property type="match status" value="1"/>
</dbReference>
<evidence type="ECO:0000256" key="9">
    <source>
        <dbReference type="ARBA" id="ARBA00022777"/>
    </source>
</evidence>
<evidence type="ECO:0000256" key="13">
    <source>
        <dbReference type="ARBA" id="ARBA00047334"/>
    </source>
</evidence>
<dbReference type="EMBL" id="JACCJC010000029">
    <property type="protein sequence ID" value="KAF6234620.1"/>
    <property type="molecule type" value="Genomic_DNA"/>
</dbReference>
<evidence type="ECO:0000256" key="2">
    <source>
        <dbReference type="ARBA" id="ARBA00001946"/>
    </source>
</evidence>
<dbReference type="NCBIfam" id="TIGR00693">
    <property type="entry name" value="thiE"/>
    <property type="match status" value="1"/>
</dbReference>
<evidence type="ECO:0000256" key="7">
    <source>
        <dbReference type="ARBA" id="ARBA00022723"/>
    </source>
</evidence>
<evidence type="ECO:0000256" key="10">
    <source>
        <dbReference type="ARBA" id="ARBA00022840"/>
    </source>
</evidence>
<evidence type="ECO:0000256" key="6">
    <source>
        <dbReference type="ARBA" id="ARBA00022679"/>
    </source>
</evidence>
<accession>A0A8H6FTR2</accession>
<keyword evidence="7" id="KW-0479">Metal-binding</keyword>
<dbReference type="CDD" id="cd01170">
    <property type="entry name" value="THZ_kinase"/>
    <property type="match status" value="1"/>
</dbReference>
<comment type="catalytic activity">
    <reaction evidence="1">
        <text>5-(2-hydroxyethyl)-4-methylthiazole + ATP = 4-methyl-5-(2-phosphooxyethyl)-thiazole + ADP + H(+)</text>
        <dbReference type="Rhea" id="RHEA:24212"/>
        <dbReference type="ChEBI" id="CHEBI:15378"/>
        <dbReference type="ChEBI" id="CHEBI:17957"/>
        <dbReference type="ChEBI" id="CHEBI:30616"/>
        <dbReference type="ChEBI" id="CHEBI:58296"/>
        <dbReference type="ChEBI" id="CHEBI:456216"/>
        <dbReference type="EC" id="2.7.1.50"/>
    </reaction>
</comment>
<comment type="similarity">
    <text evidence="16">In the C-terminal section; belongs to the Thz kinase family.</text>
</comment>
<dbReference type="SUPFAM" id="SSF51391">
    <property type="entry name" value="Thiamin phosphate synthase"/>
    <property type="match status" value="1"/>
</dbReference>
<dbReference type="PANTHER" id="PTHR20857:SF23">
    <property type="entry name" value="THIAMINE BIOSYNTHETIC BIFUNCTIONAL ENZYME"/>
    <property type="match status" value="1"/>
</dbReference>
<comment type="catalytic activity">
    <reaction evidence="15">
        <text>2-[(2R,5Z)-2-carboxy-4-methylthiazol-5(2H)-ylidene]ethyl phosphate + 4-amino-2-methyl-5-(diphosphooxymethyl)pyrimidine + 2 H(+) = thiamine phosphate + CO2 + diphosphate</text>
        <dbReference type="Rhea" id="RHEA:47844"/>
        <dbReference type="ChEBI" id="CHEBI:15378"/>
        <dbReference type="ChEBI" id="CHEBI:16526"/>
        <dbReference type="ChEBI" id="CHEBI:33019"/>
        <dbReference type="ChEBI" id="CHEBI:37575"/>
        <dbReference type="ChEBI" id="CHEBI:57841"/>
        <dbReference type="ChEBI" id="CHEBI:62899"/>
        <dbReference type="EC" id="2.5.1.3"/>
    </reaction>
</comment>
<dbReference type="OrthoDB" id="4994at2759"/>
<dbReference type="GO" id="GO:0005737">
    <property type="term" value="C:cytoplasm"/>
    <property type="evidence" value="ECO:0007669"/>
    <property type="project" value="TreeGrafter"/>
</dbReference>
<keyword evidence="12" id="KW-0784">Thiamine biosynthesis</keyword>
<evidence type="ECO:0000256" key="16">
    <source>
        <dbReference type="ARBA" id="ARBA00061146"/>
    </source>
</evidence>
<dbReference type="HAMAP" id="MF_00097">
    <property type="entry name" value="TMP_synthase"/>
    <property type="match status" value="1"/>
</dbReference>
<dbReference type="GO" id="GO:0009229">
    <property type="term" value="P:thiamine diphosphate biosynthetic process"/>
    <property type="evidence" value="ECO:0007669"/>
    <property type="project" value="UniProtKB-UniPathway"/>
</dbReference>
<keyword evidence="11" id="KW-0460">Magnesium</keyword>
<keyword evidence="10" id="KW-0067">ATP-binding</keyword>
<comment type="function">
    <text evidence="3">Condenses 4-methyl-5-(beta-hydroxyethyl)thiazole monophosphate (THZ-P) and 2-methyl-4-amino-5-hydroxymethyl pyrimidine pyrophosphate (HMP-PP) to form thiamine monophosphate (TMP).</text>
</comment>
<keyword evidence="9" id="KW-0418">Kinase</keyword>
<dbReference type="InterPro" id="IPR013785">
    <property type="entry name" value="Aldolase_TIM"/>
</dbReference>
<dbReference type="Pfam" id="PF02110">
    <property type="entry name" value="HK"/>
    <property type="match status" value="1"/>
</dbReference>
<dbReference type="FunFam" id="3.20.20.70:FF:000104">
    <property type="entry name" value="Thiamine biosynthetic bifunctional enzyme"/>
    <property type="match status" value="1"/>
</dbReference>
<name>A0A8H6FTR2_9LECA</name>
<dbReference type="PANTHER" id="PTHR20857">
    <property type="entry name" value="THIAMINE-PHOSPHATE PYROPHOSPHORYLASE"/>
    <property type="match status" value="1"/>
</dbReference>
<evidence type="ECO:0000256" key="11">
    <source>
        <dbReference type="ARBA" id="ARBA00022842"/>
    </source>
</evidence>
<dbReference type="Gene3D" id="3.20.20.70">
    <property type="entry name" value="Aldolase class I"/>
    <property type="match status" value="1"/>
</dbReference>
<dbReference type="UniPathway" id="UPA00060">
    <property type="reaction ID" value="UER00139"/>
</dbReference>
<dbReference type="AlphaFoldDB" id="A0A8H6FTR2"/>
<evidence type="ECO:0000256" key="17">
    <source>
        <dbReference type="ARBA" id="ARBA00061283"/>
    </source>
</evidence>
<dbReference type="InterPro" id="IPR022998">
    <property type="entry name" value="ThiamineP_synth_TenI"/>
</dbReference>
<dbReference type="GO" id="GO:0004789">
    <property type="term" value="F:thiamine-phosphate diphosphorylase activity"/>
    <property type="evidence" value="ECO:0007669"/>
    <property type="project" value="UniProtKB-EC"/>
</dbReference>
<dbReference type="InterPro" id="IPR000417">
    <property type="entry name" value="Hyethyz_kinase"/>
</dbReference>
<dbReference type="FunFam" id="3.40.1190.20:FF:000042">
    <property type="entry name" value="Probable thiamine biosynthetic bifunctional enzyme"/>
    <property type="match status" value="1"/>
</dbReference>
<evidence type="ECO:0000256" key="15">
    <source>
        <dbReference type="ARBA" id="ARBA00047883"/>
    </source>
</evidence>
<dbReference type="Gene3D" id="3.40.1190.20">
    <property type="match status" value="1"/>
</dbReference>
<evidence type="ECO:0000259" key="18">
    <source>
        <dbReference type="Pfam" id="PF02581"/>
    </source>
</evidence>
<evidence type="ECO:0000256" key="14">
    <source>
        <dbReference type="ARBA" id="ARBA00047851"/>
    </source>
</evidence>
<dbReference type="InterPro" id="IPR029056">
    <property type="entry name" value="Ribokinase-like"/>
</dbReference>
<evidence type="ECO:0000256" key="12">
    <source>
        <dbReference type="ARBA" id="ARBA00022977"/>
    </source>
</evidence>
<dbReference type="NCBIfam" id="TIGR00694">
    <property type="entry name" value="thiM"/>
    <property type="match status" value="1"/>
</dbReference>
<dbReference type="GO" id="GO:0000287">
    <property type="term" value="F:magnesium ion binding"/>
    <property type="evidence" value="ECO:0007669"/>
    <property type="project" value="InterPro"/>
</dbReference>
<keyword evidence="6" id="KW-0808">Transferase</keyword>
<evidence type="ECO:0000313" key="20">
    <source>
        <dbReference type="Proteomes" id="UP000578531"/>
    </source>
</evidence>
<evidence type="ECO:0000256" key="8">
    <source>
        <dbReference type="ARBA" id="ARBA00022741"/>
    </source>
</evidence>
<evidence type="ECO:0000256" key="1">
    <source>
        <dbReference type="ARBA" id="ARBA00001771"/>
    </source>
</evidence>
<feature type="domain" description="Thiamine phosphate synthase/TenI" evidence="18">
    <location>
        <begin position="24"/>
        <end position="218"/>
    </location>
</feature>
<dbReference type="SUPFAM" id="SSF53613">
    <property type="entry name" value="Ribokinase-like"/>
    <property type="match status" value="1"/>
</dbReference>
<comment type="similarity">
    <text evidence="17">In the N-terminal section; belongs to the thiamine-phosphate synthase family.</text>
</comment>
<comment type="catalytic activity">
    <reaction evidence="13">
        <text>4-methyl-5-(2-phosphooxyethyl)-thiazole + 4-amino-2-methyl-5-(diphosphooxymethyl)pyrimidine + H(+) = thiamine phosphate + diphosphate</text>
        <dbReference type="Rhea" id="RHEA:22328"/>
        <dbReference type="ChEBI" id="CHEBI:15378"/>
        <dbReference type="ChEBI" id="CHEBI:33019"/>
        <dbReference type="ChEBI" id="CHEBI:37575"/>
        <dbReference type="ChEBI" id="CHEBI:57841"/>
        <dbReference type="ChEBI" id="CHEBI:58296"/>
        <dbReference type="EC" id="2.5.1.3"/>
    </reaction>
</comment>
<comment type="caution">
    <text evidence="19">The sequence shown here is derived from an EMBL/GenBank/DDBJ whole genome shotgun (WGS) entry which is preliminary data.</text>
</comment>
<dbReference type="GO" id="GO:0005524">
    <property type="term" value="F:ATP binding"/>
    <property type="evidence" value="ECO:0007669"/>
    <property type="project" value="UniProtKB-KW"/>
</dbReference>